<keyword evidence="2" id="KW-0732">Signal</keyword>
<feature type="non-terminal residue" evidence="3">
    <location>
        <position position="120"/>
    </location>
</feature>
<name>A0ABN8IIA7_9NEOP</name>
<feature type="signal peptide" evidence="2">
    <location>
        <begin position="1"/>
        <end position="21"/>
    </location>
</feature>
<feature type="chain" id="PRO_5046375901" description="Secreted protein" evidence="2">
    <location>
        <begin position="22"/>
        <end position="120"/>
    </location>
</feature>
<gene>
    <name evidence="3" type="ORF">IPOD504_LOCUS9311</name>
</gene>
<evidence type="ECO:0000256" key="1">
    <source>
        <dbReference type="SAM" id="MobiDB-lite"/>
    </source>
</evidence>
<sequence length="120" mass="13119">MDRALLVGILSIGVSARLSGAQVVPSVSVTARDCPPYCVYLNRELSCNSRVRGHPSVFALGTQRRAKQTPGHRIRRVFPTSAARLRKKRLRSSCTAAESPATHSRRCRPHSQPTGCKLSP</sequence>
<evidence type="ECO:0008006" key="5">
    <source>
        <dbReference type="Google" id="ProtNLM"/>
    </source>
</evidence>
<keyword evidence="4" id="KW-1185">Reference proteome</keyword>
<proteinExistence type="predicted"/>
<evidence type="ECO:0000313" key="3">
    <source>
        <dbReference type="EMBL" id="CAH2056034.1"/>
    </source>
</evidence>
<dbReference type="Proteomes" id="UP000837857">
    <property type="component" value="Chromosome 23"/>
</dbReference>
<evidence type="ECO:0000313" key="4">
    <source>
        <dbReference type="Proteomes" id="UP000837857"/>
    </source>
</evidence>
<organism evidence="3 4">
    <name type="scientific">Iphiclides podalirius</name>
    <name type="common">scarce swallowtail</name>
    <dbReference type="NCBI Taxonomy" id="110791"/>
    <lineage>
        <taxon>Eukaryota</taxon>
        <taxon>Metazoa</taxon>
        <taxon>Ecdysozoa</taxon>
        <taxon>Arthropoda</taxon>
        <taxon>Hexapoda</taxon>
        <taxon>Insecta</taxon>
        <taxon>Pterygota</taxon>
        <taxon>Neoptera</taxon>
        <taxon>Endopterygota</taxon>
        <taxon>Lepidoptera</taxon>
        <taxon>Glossata</taxon>
        <taxon>Ditrysia</taxon>
        <taxon>Papilionoidea</taxon>
        <taxon>Papilionidae</taxon>
        <taxon>Papilioninae</taxon>
        <taxon>Iphiclides</taxon>
    </lineage>
</organism>
<reference evidence="3" key="1">
    <citation type="submission" date="2022-03" db="EMBL/GenBank/DDBJ databases">
        <authorList>
            <person name="Martin H S."/>
        </authorList>
    </citation>
    <scope>NUCLEOTIDE SEQUENCE</scope>
</reference>
<protein>
    <recommendedName>
        <fullName evidence="5">Secreted protein</fullName>
    </recommendedName>
</protein>
<evidence type="ECO:0000256" key="2">
    <source>
        <dbReference type="SAM" id="SignalP"/>
    </source>
</evidence>
<feature type="region of interest" description="Disordered" evidence="1">
    <location>
        <begin position="88"/>
        <end position="120"/>
    </location>
</feature>
<accession>A0ABN8IIA7</accession>
<dbReference type="EMBL" id="OW152835">
    <property type="protein sequence ID" value="CAH2056034.1"/>
    <property type="molecule type" value="Genomic_DNA"/>
</dbReference>